<reference evidence="1 2" key="1">
    <citation type="submission" date="2024-07" db="EMBL/GenBank/DDBJ databases">
        <title>Uliginosibacterium flavum JJ3220;KACC:17644.</title>
        <authorList>
            <person name="Kim M.K."/>
        </authorList>
    </citation>
    <scope>NUCLEOTIDE SEQUENCE [LARGE SCALE GENOMIC DNA]</scope>
    <source>
        <strain evidence="1 2">KACC:17644</strain>
    </source>
</reference>
<proteinExistence type="predicted"/>
<accession>A0ABV2TQJ4</accession>
<gene>
    <name evidence="1" type="ORF">ABXR19_18635</name>
</gene>
<keyword evidence="2" id="KW-1185">Reference proteome</keyword>
<protein>
    <submittedName>
        <fullName evidence="1">Uncharacterized protein</fullName>
    </submittedName>
</protein>
<organism evidence="1 2">
    <name type="scientific">Uliginosibacterium flavum</name>
    <dbReference type="NCBI Taxonomy" id="1396831"/>
    <lineage>
        <taxon>Bacteria</taxon>
        <taxon>Pseudomonadati</taxon>
        <taxon>Pseudomonadota</taxon>
        <taxon>Betaproteobacteria</taxon>
        <taxon>Rhodocyclales</taxon>
        <taxon>Zoogloeaceae</taxon>
        <taxon>Uliginosibacterium</taxon>
    </lineage>
</organism>
<dbReference type="EMBL" id="JBEWZI010000031">
    <property type="protein sequence ID" value="MET7016209.1"/>
    <property type="molecule type" value="Genomic_DNA"/>
</dbReference>
<sequence>MHITNCDDINVLAVARKGSAVEALMLVRSTLELSVPQPLAALTQQSAGFTKSSEPQILGLAP</sequence>
<dbReference type="RefSeq" id="WP_354602668.1">
    <property type="nucleotide sequence ID" value="NZ_JBEWZI010000031.1"/>
</dbReference>
<dbReference type="Proteomes" id="UP001549691">
    <property type="component" value="Unassembled WGS sequence"/>
</dbReference>
<evidence type="ECO:0000313" key="2">
    <source>
        <dbReference type="Proteomes" id="UP001549691"/>
    </source>
</evidence>
<comment type="caution">
    <text evidence="1">The sequence shown here is derived from an EMBL/GenBank/DDBJ whole genome shotgun (WGS) entry which is preliminary data.</text>
</comment>
<name>A0ABV2TQJ4_9RHOO</name>
<evidence type="ECO:0000313" key="1">
    <source>
        <dbReference type="EMBL" id="MET7016209.1"/>
    </source>
</evidence>